<evidence type="ECO:0000259" key="16">
    <source>
        <dbReference type="Pfam" id="PF00586"/>
    </source>
</evidence>
<comment type="catalytic activity">
    <reaction evidence="14 15">
        <text>2-formamido-N(1)-(5-O-phospho-beta-D-ribosyl)acetamidine + ATP = 5-amino-1-(5-phospho-beta-D-ribosyl)imidazole + ADP + phosphate + H(+)</text>
        <dbReference type="Rhea" id="RHEA:23032"/>
        <dbReference type="ChEBI" id="CHEBI:15378"/>
        <dbReference type="ChEBI" id="CHEBI:30616"/>
        <dbReference type="ChEBI" id="CHEBI:43474"/>
        <dbReference type="ChEBI" id="CHEBI:137981"/>
        <dbReference type="ChEBI" id="CHEBI:147287"/>
        <dbReference type="ChEBI" id="CHEBI:456216"/>
        <dbReference type="EC" id="6.3.3.1"/>
    </reaction>
</comment>
<feature type="domain" description="PurM-like C-terminal" evidence="17">
    <location>
        <begin position="175"/>
        <end position="343"/>
    </location>
</feature>
<dbReference type="InterPro" id="IPR016188">
    <property type="entry name" value="PurM-like_N"/>
</dbReference>
<comment type="similarity">
    <text evidence="3 15">Belongs to the AIR synthase family.</text>
</comment>
<keyword evidence="10 15" id="KW-0067">ATP-binding</keyword>
<dbReference type="PANTHER" id="PTHR10520">
    <property type="entry name" value="TRIFUNCTIONAL PURINE BIOSYNTHETIC PROTEIN ADENOSINE-3-RELATED"/>
    <property type="match status" value="1"/>
</dbReference>
<dbReference type="Pfam" id="PF02769">
    <property type="entry name" value="AIRS_C"/>
    <property type="match status" value="1"/>
</dbReference>
<accession>A0A1F6WV92</accession>
<evidence type="ECO:0000256" key="12">
    <source>
        <dbReference type="ARBA" id="ARBA00032931"/>
    </source>
</evidence>
<dbReference type="AlphaFoldDB" id="A0A1F6WV92"/>
<dbReference type="InterPro" id="IPR036676">
    <property type="entry name" value="PurM-like_C_sf"/>
</dbReference>
<keyword evidence="6 15" id="KW-0963">Cytoplasm</keyword>
<evidence type="ECO:0000256" key="2">
    <source>
        <dbReference type="ARBA" id="ARBA00004686"/>
    </source>
</evidence>
<keyword evidence="7 15" id="KW-0436">Ligase</keyword>
<comment type="subcellular location">
    <subcellularLocation>
        <location evidence="1 15">Cytoplasm</location>
    </subcellularLocation>
</comment>
<dbReference type="PANTHER" id="PTHR10520:SF12">
    <property type="entry name" value="TRIFUNCTIONAL PURINE BIOSYNTHETIC PROTEIN ADENOSINE-3"/>
    <property type="match status" value="1"/>
</dbReference>
<dbReference type="GO" id="GO:0004637">
    <property type="term" value="F:phosphoribosylamine-glycine ligase activity"/>
    <property type="evidence" value="ECO:0007669"/>
    <property type="project" value="TreeGrafter"/>
</dbReference>
<proteinExistence type="inferred from homology"/>
<evidence type="ECO:0000256" key="3">
    <source>
        <dbReference type="ARBA" id="ARBA00010280"/>
    </source>
</evidence>
<dbReference type="GO" id="GO:0005829">
    <property type="term" value="C:cytosol"/>
    <property type="evidence" value="ECO:0007669"/>
    <property type="project" value="TreeGrafter"/>
</dbReference>
<name>A0A1F6WV92_9BACT</name>
<dbReference type="CDD" id="cd02196">
    <property type="entry name" value="PurM"/>
    <property type="match status" value="1"/>
</dbReference>
<dbReference type="GO" id="GO:0046084">
    <property type="term" value="P:adenine biosynthetic process"/>
    <property type="evidence" value="ECO:0007669"/>
    <property type="project" value="TreeGrafter"/>
</dbReference>
<evidence type="ECO:0000256" key="11">
    <source>
        <dbReference type="ARBA" id="ARBA00031908"/>
    </source>
</evidence>
<dbReference type="EC" id="6.3.3.1" evidence="4 15"/>
<dbReference type="UniPathway" id="UPA00074">
    <property type="reaction ID" value="UER00129"/>
</dbReference>
<dbReference type="InterPro" id="IPR010918">
    <property type="entry name" value="PurM-like_C_dom"/>
</dbReference>
<comment type="pathway">
    <text evidence="2 15">Purine metabolism; IMP biosynthesis via de novo pathway; 5-amino-1-(5-phospho-D-ribosyl)imidazole from N(2)-formyl-N(1)-(5-phospho-D-ribosyl)glycinamide: step 2/2.</text>
</comment>
<dbReference type="GO" id="GO:0006189">
    <property type="term" value="P:'de novo' IMP biosynthetic process"/>
    <property type="evidence" value="ECO:0007669"/>
    <property type="project" value="UniProtKB-UniRule"/>
</dbReference>
<evidence type="ECO:0000256" key="8">
    <source>
        <dbReference type="ARBA" id="ARBA00022741"/>
    </source>
</evidence>
<gene>
    <name evidence="15" type="primary">purM</name>
    <name evidence="18" type="ORF">A3A01_00595</name>
</gene>
<keyword evidence="8 15" id="KW-0547">Nucleotide-binding</keyword>
<feature type="domain" description="PurM-like N-terminal" evidence="16">
    <location>
        <begin position="59"/>
        <end position="163"/>
    </location>
</feature>
<evidence type="ECO:0000256" key="6">
    <source>
        <dbReference type="ARBA" id="ARBA00022490"/>
    </source>
</evidence>
<dbReference type="Proteomes" id="UP000179352">
    <property type="component" value="Unassembled WGS sequence"/>
</dbReference>
<dbReference type="InterPro" id="IPR004733">
    <property type="entry name" value="PurM_cligase"/>
</dbReference>
<organism evidence="18 19">
    <name type="scientific">Candidatus Nomurabacteria bacterium RIFCSPLOWO2_01_FULL_39_17</name>
    <dbReference type="NCBI Taxonomy" id="1801770"/>
    <lineage>
        <taxon>Bacteria</taxon>
        <taxon>Candidatus Nomuraibacteriota</taxon>
    </lineage>
</organism>
<evidence type="ECO:0000259" key="17">
    <source>
        <dbReference type="Pfam" id="PF02769"/>
    </source>
</evidence>
<sequence length="346" mass="37644">MNDLYKQAGVDIDAGNEVIERIKNNVTSTHTPQVLTGIGHFGGLYDLGEILKSYKHPILVQSIDGVGTKLLVAKMANKYDSVGEDMVGHSCGDIIAMGARPLTFLDYVANEKLVPSEMEEIVSGMAKACREAGVSIIGGETAEMPGVYMKGKHDIAGCITGVVEKDKIITGEKIEEGNILLGFASSGLHTNGFSLARKLIFEVAKHKVDTQISELGMTVGEALLKVHMNYTKPILEILDSGVDVRGIAHITGGGFIENVPRVLPKNLDAAIIKDSWPMLPIFPFMQKIGNISEREMYTAFNMSIGLILVMPKSEKTKIEIILKKYHNFTIYEIGKIIKGSGKVILK</sequence>
<protein>
    <recommendedName>
        <fullName evidence="5 15">Phosphoribosylformylglycinamidine cyclo-ligase</fullName>
        <ecNumber evidence="4 15">6.3.3.1</ecNumber>
    </recommendedName>
    <alternativeName>
        <fullName evidence="12 15">AIR synthase</fullName>
    </alternativeName>
    <alternativeName>
        <fullName evidence="13 15">AIRS</fullName>
    </alternativeName>
    <alternativeName>
        <fullName evidence="11 15">Phosphoribosyl-aminoimidazole synthetase</fullName>
    </alternativeName>
</protein>
<evidence type="ECO:0000313" key="19">
    <source>
        <dbReference type="Proteomes" id="UP000179352"/>
    </source>
</evidence>
<dbReference type="NCBIfam" id="TIGR00878">
    <property type="entry name" value="purM"/>
    <property type="match status" value="1"/>
</dbReference>
<evidence type="ECO:0000256" key="10">
    <source>
        <dbReference type="ARBA" id="ARBA00022840"/>
    </source>
</evidence>
<dbReference type="SUPFAM" id="SSF55326">
    <property type="entry name" value="PurM N-terminal domain-like"/>
    <property type="match status" value="1"/>
</dbReference>
<evidence type="ECO:0000256" key="7">
    <source>
        <dbReference type="ARBA" id="ARBA00022598"/>
    </source>
</evidence>
<evidence type="ECO:0000256" key="1">
    <source>
        <dbReference type="ARBA" id="ARBA00004496"/>
    </source>
</evidence>
<evidence type="ECO:0000256" key="14">
    <source>
        <dbReference type="ARBA" id="ARBA00049057"/>
    </source>
</evidence>
<keyword evidence="9 15" id="KW-0658">Purine biosynthesis</keyword>
<dbReference type="EMBL" id="MFUU01000018">
    <property type="protein sequence ID" value="OGI85780.1"/>
    <property type="molecule type" value="Genomic_DNA"/>
</dbReference>
<dbReference type="STRING" id="1801770.A3A01_00595"/>
<dbReference type="GO" id="GO:0004641">
    <property type="term" value="F:phosphoribosylformylglycinamidine cyclo-ligase activity"/>
    <property type="evidence" value="ECO:0007669"/>
    <property type="project" value="UniProtKB-UniRule"/>
</dbReference>
<evidence type="ECO:0000256" key="5">
    <source>
        <dbReference type="ARBA" id="ARBA00020367"/>
    </source>
</evidence>
<dbReference type="Pfam" id="PF00586">
    <property type="entry name" value="AIRS"/>
    <property type="match status" value="1"/>
</dbReference>
<dbReference type="FunFam" id="3.90.650.10:FF:000011">
    <property type="entry name" value="Phosphoribosylformylglycinamidine cyclo-ligase"/>
    <property type="match status" value="1"/>
</dbReference>
<dbReference type="GO" id="GO:0005524">
    <property type="term" value="F:ATP binding"/>
    <property type="evidence" value="ECO:0007669"/>
    <property type="project" value="UniProtKB-KW"/>
</dbReference>
<evidence type="ECO:0000256" key="15">
    <source>
        <dbReference type="HAMAP-Rule" id="MF_00741"/>
    </source>
</evidence>
<evidence type="ECO:0000256" key="4">
    <source>
        <dbReference type="ARBA" id="ARBA00013047"/>
    </source>
</evidence>
<dbReference type="HAMAP" id="MF_00741">
    <property type="entry name" value="AIRS"/>
    <property type="match status" value="1"/>
</dbReference>
<comment type="caution">
    <text evidence="18">The sequence shown here is derived from an EMBL/GenBank/DDBJ whole genome shotgun (WGS) entry which is preliminary data.</text>
</comment>
<reference evidence="18 19" key="1">
    <citation type="journal article" date="2016" name="Nat. Commun.">
        <title>Thousands of microbial genomes shed light on interconnected biogeochemical processes in an aquifer system.</title>
        <authorList>
            <person name="Anantharaman K."/>
            <person name="Brown C.T."/>
            <person name="Hug L.A."/>
            <person name="Sharon I."/>
            <person name="Castelle C.J."/>
            <person name="Probst A.J."/>
            <person name="Thomas B.C."/>
            <person name="Singh A."/>
            <person name="Wilkins M.J."/>
            <person name="Karaoz U."/>
            <person name="Brodie E.L."/>
            <person name="Williams K.H."/>
            <person name="Hubbard S.S."/>
            <person name="Banfield J.F."/>
        </authorList>
    </citation>
    <scope>NUCLEOTIDE SEQUENCE [LARGE SCALE GENOMIC DNA]</scope>
</reference>
<evidence type="ECO:0000256" key="13">
    <source>
        <dbReference type="ARBA" id="ARBA00033093"/>
    </source>
</evidence>
<evidence type="ECO:0000313" key="18">
    <source>
        <dbReference type="EMBL" id="OGI85780.1"/>
    </source>
</evidence>
<evidence type="ECO:0000256" key="9">
    <source>
        <dbReference type="ARBA" id="ARBA00022755"/>
    </source>
</evidence>
<dbReference type="InterPro" id="IPR036921">
    <property type="entry name" value="PurM-like_N_sf"/>
</dbReference>
<dbReference type="SUPFAM" id="SSF56042">
    <property type="entry name" value="PurM C-terminal domain-like"/>
    <property type="match status" value="1"/>
</dbReference>
<dbReference type="Gene3D" id="3.90.650.10">
    <property type="entry name" value="PurM-like C-terminal domain"/>
    <property type="match status" value="1"/>
</dbReference>
<dbReference type="Gene3D" id="3.30.1330.10">
    <property type="entry name" value="PurM-like, N-terminal domain"/>
    <property type="match status" value="1"/>
</dbReference>